<keyword evidence="3" id="KW-0479">Metal-binding</keyword>
<sequence>MSKGEGIVRQLEQYFRLSPSPGGLITPPDPQDRIIRPDHLKQGERRAAVLIPVFTDTDGRNARIMLTRRTEHLRRHAGQISLPGGSVDPGDRDIIHTALREAEEETRLTPESVTIAGTLPALIMPTAYHVTPVVGMIRDKVKVEPCPNEVAEIFFVPADILLDPSRYQIGSMTFQNRQRKFRELYYEHYRIWGATAAILHHLAEQLTTSGAKTL</sequence>
<organism evidence="8 9">
    <name type="scientific">Pseudohongiella spirulinae</name>
    <dbReference type="NCBI Taxonomy" id="1249552"/>
    <lineage>
        <taxon>Bacteria</taxon>
        <taxon>Pseudomonadati</taxon>
        <taxon>Pseudomonadota</taxon>
        <taxon>Gammaproteobacteria</taxon>
        <taxon>Pseudomonadales</taxon>
        <taxon>Pseudohongiellaceae</taxon>
        <taxon>Pseudohongiella</taxon>
    </lineage>
</organism>
<evidence type="ECO:0000259" key="7">
    <source>
        <dbReference type="PROSITE" id="PS51462"/>
    </source>
</evidence>
<dbReference type="Pfam" id="PF00293">
    <property type="entry name" value="NUDIX"/>
    <property type="match status" value="1"/>
</dbReference>
<dbReference type="GO" id="GO:0010945">
    <property type="term" value="F:coenzyme A diphosphatase activity"/>
    <property type="evidence" value="ECO:0007669"/>
    <property type="project" value="InterPro"/>
</dbReference>
<dbReference type="InterPro" id="IPR045121">
    <property type="entry name" value="CoAse"/>
</dbReference>
<keyword evidence="4" id="KW-0378">Hydrolase</keyword>
<accession>A0A0S2KB65</accession>
<comment type="cofactor">
    <cofactor evidence="1">
        <name>Mn(2+)</name>
        <dbReference type="ChEBI" id="CHEBI:29035"/>
    </cofactor>
</comment>
<keyword evidence="5" id="KW-0460">Magnesium</keyword>
<dbReference type="OrthoDB" id="9802805at2"/>
<proteinExistence type="predicted"/>
<reference evidence="8 9" key="1">
    <citation type="submission" date="2015-11" db="EMBL/GenBank/DDBJ databases">
        <authorList>
            <person name="Zhang Y."/>
            <person name="Guo Z."/>
        </authorList>
    </citation>
    <scope>NUCLEOTIDE SEQUENCE [LARGE SCALE GENOMIC DNA]</scope>
    <source>
        <strain evidence="8 9">KCTC 32221</strain>
    </source>
</reference>
<evidence type="ECO:0000313" key="8">
    <source>
        <dbReference type="EMBL" id="ALO45231.1"/>
    </source>
</evidence>
<name>A0A0S2KB65_9GAMM</name>
<dbReference type="SUPFAM" id="SSF55811">
    <property type="entry name" value="Nudix"/>
    <property type="match status" value="1"/>
</dbReference>
<evidence type="ECO:0000256" key="6">
    <source>
        <dbReference type="ARBA" id="ARBA00023211"/>
    </source>
</evidence>
<dbReference type="PROSITE" id="PS51462">
    <property type="entry name" value="NUDIX"/>
    <property type="match status" value="1"/>
</dbReference>
<dbReference type="AlphaFoldDB" id="A0A0S2KB65"/>
<evidence type="ECO:0000256" key="4">
    <source>
        <dbReference type="ARBA" id="ARBA00022801"/>
    </source>
</evidence>
<dbReference type="EMBL" id="CP013189">
    <property type="protein sequence ID" value="ALO45231.1"/>
    <property type="molecule type" value="Genomic_DNA"/>
</dbReference>
<dbReference type="InterPro" id="IPR015797">
    <property type="entry name" value="NUDIX_hydrolase-like_dom_sf"/>
</dbReference>
<evidence type="ECO:0000256" key="3">
    <source>
        <dbReference type="ARBA" id="ARBA00022723"/>
    </source>
</evidence>
<gene>
    <name evidence="8" type="ORF">PS2015_548</name>
</gene>
<evidence type="ECO:0000256" key="5">
    <source>
        <dbReference type="ARBA" id="ARBA00022842"/>
    </source>
</evidence>
<dbReference type="PANTHER" id="PTHR12992">
    <property type="entry name" value="NUDIX HYDROLASE"/>
    <property type="match status" value="1"/>
</dbReference>
<dbReference type="NCBIfam" id="NF007980">
    <property type="entry name" value="PRK10707.1"/>
    <property type="match status" value="1"/>
</dbReference>
<dbReference type="Gene3D" id="3.90.79.10">
    <property type="entry name" value="Nucleoside Triphosphate Pyrophosphohydrolase"/>
    <property type="match status" value="1"/>
</dbReference>
<keyword evidence="9" id="KW-1185">Reference proteome</keyword>
<dbReference type="RefSeq" id="WP_058020733.1">
    <property type="nucleotide sequence ID" value="NZ_CP013189.1"/>
</dbReference>
<dbReference type="InterPro" id="IPR000086">
    <property type="entry name" value="NUDIX_hydrolase_dom"/>
</dbReference>
<dbReference type="KEGG" id="pspi:PS2015_548"/>
<dbReference type="GO" id="GO:0046872">
    <property type="term" value="F:metal ion binding"/>
    <property type="evidence" value="ECO:0007669"/>
    <property type="project" value="UniProtKB-KW"/>
</dbReference>
<dbReference type="PANTHER" id="PTHR12992:SF11">
    <property type="entry name" value="MITOCHONDRIAL COENZYME A DIPHOSPHATASE NUDT8"/>
    <property type="match status" value="1"/>
</dbReference>
<dbReference type="STRING" id="1249552.PS2015_548"/>
<comment type="cofactor">
    <cofactor evidence="2">
        <name>Mg(2+)</name>
        <dbReference type="ChEBI" id="CHEBI:18420"/>
    </cofactor>
</comment>
<dbReference type="PATRIC" id="fig|1249552.3.peg.553"/>
<feature type="domain" description="Nudix hydrolase" evidence="7">
    <location>
        <begin position="44"/>
        <end position="178"/>
    </location>
</feature>
<keyword evidence="6" id="KW-0464">Manganese</keyword>
<dbReference type="CDD" id="cd03426">
    <property type="entry name" value="NUDIX_CoAse_Nudt7"/>
    <property type="match status" value="1"/>
</dbReference>
<dbReference type="Proteomes" id="UP000065641">
    <property type="component" value="Chromosome"/>
</dbReference>
<evidence type="ECO:0000313" key="9">
    <source>
        <dbReference type="Proteomes" id="UP000065641"/>
    </source>
</evidence>
<protein>
    <submittedName>
        <fullName evidence="8">DNA mismatch repair protein MutT</fullName>
    </submittedName>
</protein>
<evidence type="ECO:0000256" key="1">
    <source>
        <dbReference type="ARBA" id="ARBA00001936"/>
    </source>
</evidence>
<evidence type="ECO:0000256" key="2">
    <source>
        <dbReference type="ARBA" id="ARBA00001946"/>
    </source>
</evidence>